<dbReference type="EMBL" id="CAJVPY010003949">
    <property type="protein sequence ID" value="CAG8606254.1"/>
    <property type="molecule type" value="Genomic_DNA"/>
</dbReference>
<dbReference type="InterPro" id="IPR011990">
    <property type="entry name" value="TPR-like_helical_dom_sf"/>
</dbReference>
<evidence type="ECO:0000313" key="1">
    <source>
        <dbReference type="EMBL" id="CAG8606254.1"/>
    </source>
</evidence>
<feature type="non-terminal residue" evidence="1">
    <location>
        <position position="1"/>
    </location>
</feature>
<reference evidence="1" key="1">
    <citation type="submission" date="2021-06" db="EMBL/GenBank/DDBJ databases">
        <authorList>
            <person name="Kallberg Y."/>
            <person name="Tangrot J."/>
            <person name="Rosling A."/>
        </authorList>
    </citation>
    <scope>NUCLEOTIDE SEQUENCE</scope>
    <source>
        <strain evidence="1">MA453B</strain>
    </source>
</reference>
<gene>
    <name evidence="1" type="ORF">DERYTH_LOCUS7902</name>
</gene>
<comment type="caution">
    <text evidence="1">The sequence shown here is derived from an EMBL/GenBank/DDBJ whole genome shotgun (WGS) entry which is preliminary data.</text>
</comment>
<dbReference type="Proteomes" id="UP000789405">
    <property type="component" value="Unassembled WGS sequence"/>
</dbReference>
<protein>
    <submittedName>
        <fullName evidence="1">14688_t:CDS:1</fullName>
    </submittedName>
</protein>
<proteinExistence type="predicted"/>
<keyword evidence="2" id="KW-1185">Reference proteome</keyword>
<dbReference type="OrthoDB" id="2362090at2759"/>
<dbReference type="Gene3D" id="1.25.40.10">
    <property type="entry name" value="Tetratricopeptide repeat domain"/>
    <property type="match status" value="1"/>
</dbReference>
<name>A0A9N9GHC5_9GLOM</name>
<dbReference type="AlphaFoldDB" id="A0A9N9GHC5"/>
<evidence type="ECO:0000313" key="2">
    <source>
        <dbReference type="Proteomes" id="UP000789405"/>
    </source>
</evidence>
<accession>A0A9N9GHC5</accession>
<organism evidence="1 2">
    <name type="scientific">Dentiscutata erythropus</name>
    <dbReference type="NCBI Taxonomy" id="1348616"/>
    <lineage>
        <taxon>Eukaryota</taxon>
        <taxon>Fungi</taxon>
        <taxon>Fungi incertae sedis</taxon>
        <taxon>Mucoromycota</taxon>
        <taxon>Glomeromycotina</taxon>
        <taxon>Glomeromycetes</taxon>
        <taxon>Diversisporales</taxon>
        <taxon>Gigasporaceae</taxon>
        <taxon>Dentiscutata</taxon>
    </lineage>
</organism>
<sequence>AIKDYKEKRYDQAFKSFCNLATTDCAGKNNDEIYGVATYYIALCYMYGNGVEQDRE</sequence>